<name>A0AAW2X645_9LAMI</name>
<gene>
    <name evidence="1" type="ORF">Slati_1448900</name>
</gene>
<organism evidence="1">
    <name type="scientific">Sesamum latifolium</name>
    <dbReference type="NCBI Taxonomy" id="2727402"/>
    <lineage>
        <taxon>Eukaryota</taxon>
        <taxon>Viridiplantae</taxon>
        <taxon>Streptophyta</taxon>
        <taxon>Embryophyta</taxon>
        <taxon>Tracheophyta</taxon>
        <taxon>Spermatophyta</taxon>
        <taxon>Magnoliopsida</taxon>
        <taxon>eudicotyledons</taxon>
        <taxon>Gunneridae</taxon>
        <taxon>Pentapetalae</taxon>
        <taxon>asterids</taxon>
        <taxon>lamiids</taxon>
        <taxon>Lamiales</taxon>
        <taxon>Pedaliaceae</taxon>
        <taxon>Sesamum</taxon>
    </lineage>
</organism>
<protein>
    <submittedName>
        <fullName evidence="1">Uncharacterized protein</fullName>
    </submittedName>
</protein>
<dbReference type="EMBL" id="JACGWN010000005">
    <property type="protein sequence ID" value="KAL0448925.1"/>
    <property type="molecule type" value="Genomic_DNA"/>
</dbReference>
<sequence length="147" mass="17483">MRWYLMLFIEDVRGIHPNFRHQFAGAKLKKYLWQAARSYDVVGFNLAMYKVKELKSDTYDWLMKIPAEQWSRYAFDPRLKNDHVTNNINESFNHWVGELRSKPVLTLLDGLRAKLMSRLQNQREKALKWSNSIVPNVVKVLNDARDE</sequence>
<reference evidence="1" key="2">
    <citation type="journal article" date="2024" name="Plant">
        <title>Genomic evolution and insights into agronomic trait innovations of Sesamum species.</title>
        <authorList>
            <person name="Miao H."/>
            <person name="Wang L."/>
            <person name="Qu L."/>
            <person name="Liu H."/>
            <person name="Sun Y."/>
            <person name="Le M."/>
            <person name="Wang Q."/>
            <person name="Wei S."/>
            <person name="Zheng Y."/>
            <person name="Lin W."/>
            <person name="Duan Y."/>
            <person name="Cao H."/>
            <person name="Xiong S."/>
            <person name="Wang X."/>
            <person name="Wei L."/>
            <person name="Li C."/>
            <person name="Ma Q."/>
            <person name="Ju M."/>
            <person name="Zhao R."/>
            <person name="Li G."/>
            <person name="Mu C."/>
            <person name="Tian Q."/>
            <person name="Mei H."/>
            <person name="Zhang T."/>
            <person name="Gao T."/>
            <person name="Zhang H."/>
        </authorList>
    </citation>
    <scope>NUCLEOTIDE SEQUENCE</scope>
    <source>
        <strain evidence="1">KEN1</strain>
    </source>
</reference>
<evidence type="ECO:0000313" key="1">
    <source>
        <dbReference type="EMBL" id="KAL0448925.1"/>
    </source>
</evidence>
<reference evidence="1" key="1">
    <citation type="submission" date="2020-06" db="EMBL/GenBank/DDBJ databases">
        <authorList>
            <person name="Li T."/>
            <person name="Hu X."/>
            <person name="Zhang T."/>
            <person name="Song X."/>
            <person name="Zhang H."/>
            <person name="Dai N."/>
            <person name="Sheng W."/>
            <person name="Hou X."/>
            <person name="Wei L."/>
        </authorList>
    </citation>
    <scope>NUCLEOTIDE SEQUENCE</scope>
    <source>
        <strain evidence="1">KEN1</strain>
        <tissue evidence="1">Leaf</tissue>
    </source>
</reference>
<accession>A0AAW2X645</accession>
<proteinExistence type="predicted"/>
<dbReference type="PANTHER" id="PTHR31973">
    <property type="entry name" value="POLYPROTEIN, PUTATIVE-RELATED"/>
    <property type="match status" value="1"/>
</dbReference>
<dbReference type="PANTHER" id="PTHR31973:SF187">
    <property type="entry name" value="MUTATOR TRANSPOSASE MUDRA PROTEIN"/>
    <property type="match status" value="1"/>
</dbReference>
<comment type="caution">
    <text evidence="1">The sequence shown here is derived from an EMBL/GenBank/DDBJ whole genome shotgun (WGS) entry which is preliminary data.</text>
</comment>
<dbReference type="AlphaFoldDB" id="A0AAW2X645"/>